<proteinExistence type="inferred from homology"/>
<dbReference type="SUPFAM" id="SSF50978">
    <property type="entry name" value="WD40 repeat-like"/>
    <property type="match status" value="1"/>
</dbReference>
<keyword evidence="3" id="KW-0132">Cell division</keyword>
<dbReference type="InterPro" id="IPR036322">
    <property type="entry name" value="WD40_repeat_dom_sf"/>
</dbReference>
<evidence type="ECO:0000256" key="1">
    <source>
        <dbReference type="ARBA" id="ARBA00006445"/>
    </source>
</evidence>
<keyword evidence="2 7" id="KW-0853">WD repeat</keyword>
<dbReference type="SMART" id="SM00268">
    <property type="entry name" value="ACTIN"/>
    <property type="match status" value="1"/>
</dbReference>
<feature type="region of interest" description="Disordered" evidence="9">
    <location>
        <begin position="358"/>
        <end position="381"/>
    </location>
</feature>
<dbReference type="InterPro" id="IPR056150">
    <property type="entry name" value="WD40_CDC20-Fz"/>
</dbReference>
<feature type="region of interest" description="Disordered" evidence="9">
    <location>
        <begin position="782"/>
        <end position="804"/>
    </location>
</feature>
<dbReference type="InterPro" id="IPR015943">
    <property type="entry name" value="WD40/YVTN_repeat-like_dom_sf"/>
</dbReference>
<dbReference type="InterPro" id="IPR001680">
    <property type="entry name" value="WD40_rpt"/>
</dbReference>
<dbReference type="Gene3D" id="3.90.640.10">
    <property type="entry name" value="Actin, Chain A, domain 4"/>
    <property type="match status" value="1"/>
</dbReference>
<feature type="region of interest" description="Disordered" evidence="9">
    <location>
        <begin position="466"/>
        <end position="489"/>
    </location>
</feature>
<feature type="compositionally biased region" description="Basic and acidic residues" evidence="9">
    <location>
        <begin position="363"/>
        <end position="379"/>
    </location>
</feature>
<organism evidence="11 12">
    <name type="scientific">Vitis vinifera</name>
    <name type="common">Grape</name>
    <dbReference type="NCBI Taxonomy" id="29760"/>
    <lineage>
        <taxon>Eukaryota</taxon>
        <taxon>Viridiplantae</taxon>
        <taxon>Streptophyta</taxon>
        <taxon>Embryophyta</taxon>
        <taxon>Tracheophyta</taxon>
        <taxon>Spermatophyta</taxon>
        <taxon>Magnoliopsida</taxon>
        <taxon>eudicotyledons</taxon>
        <taxon>Gunneridae</taxon>
        <taxon>Pentapetalae</taxon>
        <taxon>rosids</taxon>
        <taxon>Vitales</taxon>
        <taxon>Vitaceae</taxon>
        <taxon>Viteae</taxon>
        <taxon>Vitis</taxon>
    </lineage>
</organism>
<dbReference type="SMART" id="SM00320">
    <property type="entry name" value="WD40"/>
    <property type="match status" value="7"/>
</dbReference>
<evidence type="ECO:0000313" key="12">
    <source>
        <dbReference type="Proteomes" id="UP001227230"/>
    </source>
</evidence>
<dbReference type="SUPFAM" id="SSF53067">
    <property type="entry name" value="Actin-like ATPase domain"/>
    <property type="match status" value="2"/>
</dbReference>
<evidence type="ECO:0000256" key="3">
    <source>
        <dbReference type="ARBA" id="ARBA00022618"/>
    </source>
</evidence>
<dbReference type="Proteomes" id="UP001227230">
    <property type="component" value="Chromosome 13"/>
</dbReference>
<sequence>MPFVSQTSLQSDYTLFSSNCPIVIDNGGSNFRIGWAGETDPRIIFRNIVQRPRHKATGETVTIVGDHDPALMKYFDCTRSSPRSAFDSNVVYQFEIMEYILDYGFERMGADGSQVDHPVLITECVCNPVQSRSKMAELLFETYGVPSVAFGVDAAFSYKYNQQLGICDKDGLVVCPGFTTTHVIPFVDGEPVYKACCRTNIGGFHVSDYLKQLLSLKYPHHMSRITWEKVEDLKMEHCYIATDYASEARLFQKGGKEAEDKTRCWQLPWVPPPVEGLPSEEEIARKAAIKERQGQRLREMAEAKRSSRINELENELQGLEFLLQQLGNVEEKDIACFLAETGYVSKQEIESSRAKVMQSLRKAKGEPKGEQAETEEKVDPSAAEKYPLINISDNMLTPEQLKEKKKQLFLKTTSEGRQRAKQKRFEEELERERQNQQDEEKRLENPELYLEQLRAKHRELSEKVEQRKRHKTNGNHTNGNHNLSGGVGRGERLNAAQKERMRLLTTAAFDRGKGEDTFGARDEDWQLYKLMSKDNDEDEEGPDAYEAELARISSRLQDIDPNFVSKSELVPFQPVVEVPSFRPLSKEDFQIVFGVERFRCPEILFHPNLVGVDQVGVDEMAGVSIRRLPSRSQGLNERMTNSILLTGGSCLFPGIRERLEAGIRMIRPCGSPIRVVRASDPVLDAWRGAAVYAASLQFPGQTFSKTDYYEKGEDWLRRYTLRHRIQQTVEAKSMLYIRENPSSNPNTKLLPKTLENPSSFAEREERSFQYLFIYITPDNSRTRAQANPEMDSSERRKSGLNLPAGMSETSLRLETFSGSYRAISNLSSPSKATSCSDRFIPCRSSSRLHTFGLIEKASPVKEGGNEAYFRLLKQELFGSDFGSSPAGQGSPMSPSKNMLRFKTDHSGPNSPFSPSIFGPDSGFSSEASTPPKPPRKVPKTPHKVLDAPSLQDDFYLNLVDWSSQNVLAVGLGTCVYLWTASTSKVTKLCDLGPSDSVCSVQWTREGSYISIGTHLGQVQVWDGTQCKKVRTMSGHQTRTGVLAWSSRILSSGSRDRNILQHDLRVSNDFVSKLVGHKSEVCGLKWSHDDRELASGGNDNQLLVWNQHSQQPVLKLTEHTAAVKAIAWSPHQSGLLASGGGTADRCIRFWSTTNGNQLNHVDTGSQVCNLAWSKNVNELVSTHGYSQNQIMVWKYPSMTKVATLTGHSLRVLYLAMSPDGQTIVTGAGDETLRFWNIFPSMKTPAPVKDTGVWSMGRTHIR</sequence>
<dbReference type="EMBL" id="CP126660">
    <property type="protein sequence ID" value="WKA00952.1"/>
    <property type="molecule type" value="Genomic_DNA"/>
</dbReference>
<evidence type="ECO:0000256" key="8">
    <source>
        <dbReference type="RuleBase" id="RU000487"/>
    </source>
</evidence>
<dbReference type="PROSITE" id="PS50294">
    <property type="entry name" value="WD_REPEATS_REGION"/>
    <property type="match status" value="2"/>
</dbReference>
<evidence type="ECO:0000256" key="4">
    <source>
        <dbReference type="ARBA" id="ARBA00022737"/>
    </source>
</evidence>
<dbReference type="InterPro" id="IPR033010">
    <property type="entry name" value="Cdc20/Fizzy"/>
</dbReference>
<evidence type="ECO:0000256" key="9">
    <source>
        <dbReference type="SAM" id="MobiDB-lite"/>
    </source>
</evidence>
<keyword evidence="12" id="KW-1185">Reference proteome</keyword>
<keyword evidence="5" id="KW-0498">Mitosis</keyword>
<dbReference type="Pfam" id="PF24807">
    <property type="entry name" value="WD40_CDC20-Fz"/>
    <property type="match status" value="1"/>
</dbReference>
<protein>
    <recommendedName>
        <fullName evidence="10">CDC20/Fizzy WD40 domain-containing protein</fullName>
    </recommendedName>
</protein>
<dbReference type="InterPro" id="IPR043129">
    <property type="entry name" value="ATPase_NBD"/>
</dbReference>
<feature type="repeat" description="WD" evidence="7">
    <location>
        <begin position="1073"/>
        <end position="1114"/>
    </location>
</feature>
<evidence type="ECO:0000259" key="10">
    <source>
        <dbReference type="Pfam" id="PF24807"/>
    </source>
</evidence>
<evidence type="ECO:0000256" key="2">
    <source>
        <dbReference type="ARBA" id="ARBA00022574"/>
    </source>
</evidence>
<comment type="similarity">
    <text evidence="8">Belongs to the actin family.</text>
</comment>
<gene>
    <name evidence="11" type="ORF">VitviT2T_019266</name>
</gene>
<comment type="similarity">
    <text evidence="1">Belongs to the WD repeat CDC20/Fizzy family.</text>
</comment>
<evidence type="ECO:0000313" key="11">
    <source>
        <dbReference type="EMBL" id="WKA00952.1"/>
    </source>
</evidence>
<dbReference type="Gene3D" id="2.130.10.10">
    <property type="entry name" value="YVTN repeat-like/Quinoprotein amine dehydrogenase"/>
    <property type="match status" value="1"/>
</dbReference>
<evidence type="ECO:0000256" key="5">
    <source>
        <dbReference type="ARBA" id="ARBA00022776"/>
    </source>
</evidence>
<dbReference type="PROSITE" id="PS00678">
    <property type="entry name" value="WD_REPEATS_1"/>
    <property type="match status" value="1"/>
</dbReference>
<evidence type="ECO:0000256" key="7">
    <source>
        <dbReference type="PROSITE-ProRule" id="PRU00221"/>
    </source>
</evidence>
<dbReference type="Pfam" id="PF00022">
    <property type="entry name" value="Actin"/>
    <property type="match status" value="2"/>
</dbReference>
<name>A0ABY9D0J4_VITVI</name>
<dbReference type="PANTHER" id="PTHR19918:SF36">
    <property type="entry name" value="PROTEIN FIZZY-RELATED 3"/>
    <property type="match status" value="1"/>
</dbReference>
<dbReference type="InterPro" id="IPR019775">
    <property type="entry name" value="WD40_repeat_CS"/>
</dbReference>
<dbReference type="CDD" id="cd10211">
    <property type="entry name" value="ASKHA_NBD_Arp5"/>
    <property type="match status" value="1"/>
</dbReference>
<feature type="compositionally biased region" description="Basic and acidic residues" evidence="9">
    <location>
        <begin position="414"/>
        <end position="444"/>
    </location>
</feature>
<feature type="region of interest" description="Disordered" evidence="9">
    <location>
        <begin position="882"/>
        <end position="941"/>
    </location>
</feature>
<dbReference type="PROSITE" id="PS50082">
    <property type="entry name" value="WD_REPEATS_2"/>
    <property type="match status" value="2"/>
</dbReference>
<reference evidence="11 12" key="1">
    <citation type="journal article" date="2023" name="Hortic Res">
        <title>The complete reference genome for grapevine (Vitis vinifera L.) genetics and breeding.</title>
        <authorList>
            <person name="Shi X."/>
            <person name="Cao S."/>
            <person name="Wang X."/>
            <person name="Huang S."/>
            <person name="Wang Y."/>
            <person name="Liu Z."/>
            <person name="Liu W."/>
            <person name="Leng X."/>
            <person name="Peng Y."/>
            <person name="Wang N."/>
            <person name="Wang Y."/>
            <person name="Ma Z."/>
            <person name="Xu X."/>
            <person name="Zhang F."/>
            <person name="Xue H."/>
            <person name="Zhong H."/>
            <person name="Wang Y."/>
            <person name="Zhang K."/>
            <person name="Velt A."/>
            <person name="Avia K."/>
            <person name="Holtgrawe D."/>
            <person name="Grimplet J."/>
            <person name="Matus J.T."/>
            <person name="Ware D."/>
            <person name="Wu X."/>
            <person name="Wang H."/>
            <person name="Liu C."/>
            <person name="Fang Y."/>
            <person name="Rustenholz C."/>
            <person name="Cheng Z."/>
            <person name="Xiao H."/>
            <person name="Zhou Y."/>
        </authorList>
    </citation>
    <scope>NUCLEOTIDE SEQUENCE [LARGE SCALE GENOMIC DNA]</scope>
    <source>
        <strain evidence="12">cv. Pinot noir / PN40024</strain>
        <tissue evidence="11">Leaf</tissue>
    </source>
</reference>
<evidence type="ECO:0000256" key="6">
    <source>
        <dbReference type="ARBA" id="ARBA00023306"/>
    </source>
</evidence>
<keyword evidence="6" id="KW-0131">Cell cycle</keyword>
<dbReference type="InterPro" id="IPR004000">
    <property type="entry name" value="Actin"/>
</dbReference>
<feature type="domain" description="CDC20/Fizzy WD40" evidence="10">
    <location>
        <begin position="945"/>
        <end position="1234"/>
    </location>
</feature>
<dbReference type="PANTHER" id="PTHR19918">
    <property type="entry name" value="CELL DIVISION CYCLE 20 CDC20 FIZZY -RELATED"/>
    <property type="match status" value="1"/>
</dbReference>
<dbReference type="CDD" id="cd00200">
    <property type="entry name" value="WD40"/>
    <property type="match status" value="1"/>
</dbReference>
<feature type="region of interest" description="Disordered" evidence="9">
    <location>
        <begin position="409"/>
        <end position="444"/>
    </location>
</feature>
<feature type="compositionally biased region" description="Polar residues" evidence="9">
    <location>
        <begin position="882"/>
        <end position="896"/>
    </location>
</feature>
<accession>A0ABY9D0J4</accession>
<dbReference type="Gene3D" id="3.30.420.40">
    <property type="match status" value="2"/>
</dbReference>
<keyword evidence="4" id="KW-0677">Repeat</keyword>
<feature type="repeat" description="WD" evidence="7">
    <location>
        <begin position="1203"/>
        <end position="1236"/>
    </location>
</feature>